<evidence type="ECO:0000313" key="2">
    <source>
        <dbReference type="EMBL" id="SFU25887.1"/>
    </source>
</evidence>
<dbReference type="InterPro" id="IPR036866">
    <property type="entry name" value="RibonucZ/Hydroxyglut_hydro"/>
</dbReference>
<dbReference type="EMBL" id="FPBH01000043">
    <property type="protein sequence ID" value="SFU25887.1"/>
    <property type="molecule type" value="Genomic_DNA"/>
</dbReference>
<evidence type="ECO:0000313" key="3">
    <source>
        <dbReference type="Proteomes" id="UP000198844"/>
    </source>
</evidence>
<dbReference type="Gene3D" id="3.60.15.10">
    <property type="entry name" value="Ribonuclease Z/Hydroxyacylglutathione hydrolase-like"/>
    <property type="match status" value="1"/>
</dbReference>
<dbReference type="InterPro" id="IPR052159">
    <property type="entry name" value="Competence_DNA_uptake"/>
</dbReference>
<dbReference type="PANTHER" id="PTHR30619">
    <property type="entry name" value="DNA INTERNALIZATION/COMPETENCE PROTEIN COMEC/REC2"/>
    <property type="match status" value="1"/>
</dbReference>
<gene>
    <name evidence="2" type="ORF">SAMN05192563_104322</name>
</gene>
<reference evidence="2 3" key="1">
    <citation type="submission" date="2016-10" db="EMBL/GenBank/DDBJ databases">
        <authorList>
            <person name="de Groot N.N."/>
        </authorList>
    </citation>
    <scope>NUCLEOTIDE SEQUENCE [LARGE SCALE GENOMIC DNA]</scope>
    <source>
        <strain evidence="2 3">LMG 27731</strain>
    </source>
</reference>
<dbReference type="AlphaFoldDB" id="A0A1I7EPS7"/>
<dbReference type="InterPro" id="IPR001279">
    <property type="entry name" value="Metallo-B-lactamas"/>
</dbReference>
<evidence type="ECO:0000259" key="1">
    <source>
        <dbReference type="Pfam" id="PF00753"/>
    </source>
</evidence>
<dbReference type="Proteomes" id="UP000198844">
    <property type="component" value="Unassembled WGS sequence"/>
</dbReference>
<organism evidence="2 3">
    <name type="scientific">Paraburkholderia aspalathi</name>
    <dbReference type="NCBI Taxonomy" id="1324617"/>
    <lineage>
        <taxon>Bacteria</taxon>
        <taxon>Pseudomonadati</taxon>
        <taxon>Pseudomonadota</taxon>
        <taxon>Betaproteobacteria</taxon>
        <taxon>Burkholderiales</taxon>
        <taxon>Burkholderiaceae</taxon>
        <taxon>Paraburkholderia</taxon>
    </lineage>
</organism>
<feature type="domain" description="Metallo-beta-lactamase" evidence="1">
    <location>
        <begin position="19"/>
        <end position="97"/>
    </location>
</feature>
<dbReference type="PANTHER" id="PTHR30619:SF1">
    <property type="entry name" value="RECOMBINATION PROTEIN 2"/>
    <property type="match status" value="1"/>
</dbReference>
<dbReference type="RefSeq" id="WP_093646031.1">
    <property type="nucleotide sequence ID" value="NZ_FPBH01000043.1"/>
</dbReference>
<protein>
    <submittedName>
        <fullName evidence="2">Metallo-beta-lactamase superfamily protein</fullName>
    </submittedName>
</protein>
<name>A0A1I7EPS7_9BURK</name>
<dbReference type="OrthoDB" id="418728at2"/>
<sequence>MKCEVEFMPVGDASRAGDSIIVRYGEENDYKLMVIDGGTTDSGEKLVEHLRAHYGHDVAVEHAVLTHADADHASGMRELFKEIPVTNLWMHIPWMLAPEAIHLFENKNWTTDGLTNAIKPEYDILSEILDMAWEAGTKVYYPFQGTTIGPFTVLSPSRLHYLHLLPQFEKTPVPDQDAIEATGMWIGKASKSMFAKALESISAAFQKWVAETWHNERLRDGAHTSASNESSVVLYADVGENRRILLTGDAGVRALSWAVEHAIAMSLPLQDFSFVQIPHHGSRSNVGPAILNALIGPIQPEGTEKFAAFVSAPMDDSTHPRKMVLNAFMRRGGRVLATQGSNKVHWGGFAPRPGYGSAEATQFSSMVEEYDD</sequence>
<dbReference type="Pfam" id="PF00753">
    <property type="entry name" value="Lactamase_B"/>
    <property type="match status" value="1"/>
</dbReference>
<accession>A0A1I7EPS7</accession>
<dbReference type="SUPFAM" id="SSF56281">
    <property type="entry name" value="Metallo-hydrolase/oxidoreductase"/>
    <property type="match status" value="1"/>
</dbReference>
<proteinExistence type="predicted"/>